<dbReference type="Proteomes" id="UP000030377">
    <property type="component" value="Unassembled WGS sequence"/>
</dbReference>
<reference evidence="1 2" key="1">
    <citation type="submission" date="2014-09" db="EMBL/GenBank/DDBJ databases">
        <title>Draft genome of Bradyrhizobium japonicum Is-34.</title>
        <authorList>
            <person name="Tsurumaru H."/>
            <person name="Yamakawa T."/>
            <person name="Hashimoto S."/>
            <person name="Okizaki K."/>
            <person name="Kanesaki Y."/>
            <person name="Yoshikawa H."/>
            <person name="Yajima S."/>
        </authorList>
    </citation>
    <scope>NUCLEOTIDE SEQUENCE [LARGE SCALE GENOMIC DNA]</scope>
    <source>
        <strain evidence="1 2">Is-34</strain>
    </source>
</reference>
<sequence length="91" mass="9441">MTISTTGLSTEWQGPLAKVVQVDVLEGVGAEAPEMGEQVVALGAAADPVIRSARPRPRGYRASASAPRGRCEHRLSASLQIAASGQDDLVT</sequence>
<accession>A0A0A3XEZ2</accession>
<organism evidence="1 2">
    <name type="scientific">Bradyrhizobium japonicum</name>
    <dbReference type="NCBI Taxonomy" id="375"/>
    <lineage>
        <taxon>Bacteria</taxon>
        <taxon>Pseudomonadati</taxon>
        <taxon>Pseudomonadota</taxon>
        <taxon>Alphaproteobacteria</taxon>
        <taxon>Hyphomicrobiales</taxon>
        <taxon>Nitrobacteraceae</taxon>
        <taxon>Bradyrhizobium</taxon>
    </lineage>
</organism>
<name>A0A0A3XEZ2_BRAJP</name>
<protein>
    <submittedName>
        <fullName evidence="1">Uncharacterized protein</fullName>
    </submittedName>
</protein>
<evidence type="ECO:0000313" key="2">
    <source>
        <dbReference type="Proteomes" id="UP000030377"/>
    </source>
</evidence>
<gene>
    <name evidence="1" type="ORF">MA20_47805</name>
</gene>
<comment type="caution">
    <text evidence="1">The sequence shown here is derived from an EMBL/GenBank/DDBJ whole genome shotgun (WGS) entry which is preliminary data.</text>
</comment>
<evidence type="ECO:0000313" key="1">
    <source>
        <dbReference type="EMBL" id="KGT72870.1"/>
    </source>
</evidence>
<dbReference type="AlphaFoldDB" id="A0A0A3XEZ2"/>
<proteinExistence type="predicted"/>
<dbReference type="EMBL" id="JRPN01000112">
    <property type="protein sequence ID" value="KGT72870.1"/>
    <property type="molecule type" value="Genomic_DNA"/>
</dbReference>
<dbReference type="KEGG" id="bjp:RN69_38835"/>